<dbReference type="NCBIfam" id="NF002328">
    <property type="entry name" value="PRK01286.1-3"/>
    <property type="match status" value="1"/>
</dbReference>
<gene>
    <name evidence="4" type="ORF">FHR98_001831</name>
</gene>
<name>A0A839SV02_9PROT</name>
<dbReference type="Proteomes" id="UP000581135">
    <property type="component" value="Unassembled WGS sequence"/>
</dbReference>
<keyword evidence="5" id="KW-1185">Reference proteome</keyword>
<dbReference type="SMART" id="SM00471">
    <property type="entry name" value="HDc"/>
    <property type="match status" value="1"/>
</dbReference>
<evidence type="ECO:0000313" key="5">
    <source>
        <dbReference type="Proteomes" id="UP000581135"/>
    </source>
</evidence>
<keyword evidence="1 2" id="KW-0378">Hydrolase</keyword>
<evidence type="ECO:0000256" key="2">
    <source>
        <dbReference type="HAMAP-Rule" id="MF_01212"/>
    </source>
</evidence>
<comment type="similarity">
    <text evidence="2">Belongs to the dGTPase family. Type 2 subfamily.</text>
</comment>
<sequence>MTEKSLAVLACRPEQSRGRRYPAETSQTRSDFQRDRDRILHAGAFRKLQYKTQVFVIHEGDYYRTRLTHSLEVAQIARSIARALELNEDLAEACALAHDLGHPPFSHAGEDALHAAMEPYGGFDHNEQTFRIVTELERLYAAYDGLNLTWETLEGIVKHNGPLGGAGQRPVRASIAAFDAEWSLELGGFPSAEAQVAALADDIAYNSHDVDDGLRAGLFSVSDLECVPGVGDIFAQLRRQFPDLAPRRLRYEGVRRMITLLVDDLIAETRRRAIEAGLDSPDAVRTIGRPVVGFSEPLREQEKLLRAFLFERMYRHFRVNRTRRKARQVVRDLFECYLAEPECLPDEWRDRAENSVDKIAAARLVGDYIAGMTDSYALKEHKKLFDLYSIVDT</sequence>
<reference evidence="4 5" key="1">
    <citation type="submission" date="2020-08" db="EMBL/GenBank/DDBJ databases">
        <title>Genomic Encyclopedia of Type Strains, Phase III (KMG-III): the genomes of soil and plant-associated and newly described type strains.</title>
        <authorList>
            <person name="Whitman W."/>
        </authorList>
    </citation>
    <scope>NUCLEOTIDE SEQUENCE [LARGE SCALE GENOMIC DNA]</scope>
    <source>
        <strain evidence="4 5">CECT 8803</strain>
    </source>
</reference>
<evidence type="ECO:0000259" key="3">
    <source>
        <dbReference type="PROSITE" id="PS51831"/>
    </source>
</evidence>
<evidence type="ECO:0000313" key="4">
    <source>
        <dbReference type="EMBL" id="MBB3065544.1"/>
    </source>
</evidence>
<dbReference type="InterPro" id="IPR003607">
    <property type="entry name" value="HD/PDEase_dom"/>
</dbReference>
<organism evidence="4 5">
    <name type="scientific">Limibacillus halophilus</name>
    <dbReference type="NCBI Taxonomy" id="1579333"/>
    <lineage>
        <taxon>Bacteria</taxon>
        <taxon>Pseudomonadati</taxon>
        <taxon>Pseudomonadota</taxon>
        <taxon>Alphaproteobacteria</taxon>
        <taxon>Rhodospirillales</taxon>
        <taxon>Rhodovibrionaceae</taxon>
        <taxon>Limibacillus</taxon>
    </lineage>
</organism>
<protein>
    <recommendedName>
        <fullName evidence="2">Deoxyguanosinetriphosphate triphosphohydrolase-like protein</fullName>
    </recommendedName>
</protein>
<dbReference type="Pfam" id="PF13286">
    <property type="entry name" value="HD_assoc"/>
    <property type="match status" value="1"/>
</dbReference>
<dbReference type="NCBIfam" id="TIGR00277">
    <property type="entry name" value="HDIG"/>
    <property type="match status" value="1"/>
</dbReference>
<comment type="caution">
    <text evidence="4">The sequence shown here is derived from an EMBL/GenBank/DDBJ whole genome shotgun (WGS) entry which is preliminary data.</text>
</comment>
<feature type="domain" description="HD" evidence="3">
    <location>
        <begin position="66"/>
        <end position="206"/>
    </location>
</feature>
<dbReference type="InterPro" id="IPR006674">
    <property type="entry name" value="HD_domain"/>
</dbReference>
<dbReference type="Pfam" id="PF01966">
    <property type="entry name" value="HD"/>
    <property type="match status" value="1"/>
</dbReference>
<dbReference type="PANTHER" id="PTHR11373">
    <property type="entry name" value="DEOXYNUCLEOSIDE TRIPHOSPHATE TRIPHOSPHOHYDROLASE"/>
    <property type="match status" value="1"/>
</dbReference>
<dbReference type="RefSeq" id="WP_183416360.1">
    <property type="nucleotide sequence ID" value="NZ_JACHXA010000004.1"/>
</dbReference>
<dbReference type="PROSITE" id="PS51831">
    <property type="entry name" value="HD"/>
    <property type="match status" value="1"/>
</dbReference>
<dbReference type="InterPro" id="IPR050135">
    <property type="entry name" value="dGTPase-like"/>
</dbReference>
<evidence type="ECO:0000256" key="1">
    <source>
        <dbReference type="ARBA" id="ARBA00022801"/>
    </source>
</evidence>
<dbReference type="SUPFAM" id="SSF109604">
    <property type="entry name" value="HD-domain/PDEase-like"/>
    <property type="match status" value="1"/>
</dbReference>
<dbReference type="NCBIfam" id="NF002326">
    <property type="entry name" value="PRK01286.1-1"/>
    <property type="match status" value="1"/>
</dbReference>
<dbReference type="GO" id="GO:0006203">
    <property type="term" value="P:dGTP catabolic process"/>
    <property type="evidence" value="ECO:0007669"/>
    <property type="project" value="TreeGrafter"/>
</dbReference>
<dbReference type="CDD" id="cd00077">
    <property type="entry name" value="HDc"/>
    <property type="match status" value="1"/>
</dbReference>
<proteinExistence type="inferred from homology"/>
<dbReference type="InterPro" id="IPR023023">
    <property type="entry name" value="dNTPase_2"/>
</dbReference>
<dbReference type="InterPro" id="IPR006675">
    <property type="entry name" value="HDIG_dom"/>
</dbReference>
<dbReference type="InterPro" id="IPR026875">
    <property type="entry name" value="PHydrolase_assoc_dom"/>
</dbReference>
<accession>A0A839SV02</accession>
<dbReference type="InterPro" id="IPR006261">
    <property type="entry name" value="dGTPase"/>
</dbReference>
<dbReference type="GO" id="GO:0008832">
    <property type="term" value="F:dGTPase activity"/>
    <property type="evidence" value="ECO:0007669"/>
    <property type="project" value="TreeGrafter"/>
</dbReference>
<dbReference type="EMBL" id="JACHXA010000004">
    <property type="protein sequence ID" value="MBB3065544.1"/>
    <property type="molecule type" value="Genomic_DNA"/>
</dbReference>
<dbReference type="HAMAP" id="MF_01212">
    <property type="entry name" value="dGTPase_type2"/>
    <property type="match status" value="1"/>
</dbReference>
<dbReference type="NCBIfam" id="TIGR01353">
    <property type="entry name" value="dGTP_triPase"/>
    <property type="match status" value="1"/>
</dbReference>
<dbReference type="PANTHER" id="PTHR11373:SF43">
    <property type="entry name" value="DEOXYGUANOSINETRIPHOSPHATE TRIPHOSPHOHYDROLASE-LIKE PROTEIN"/>
    <property type="match status" value="1"/>
</dbReference>
<dbReference type="AlphaFoldDB" id="A0A839SV02"/>
<dbReference type="Gene3D" id="1.10.3210.10">
    <property type="entry name" value="Hypothetical protein af1432"/>
    <property type="match status" value="1"/>
</dbReference>